<reference evidence="2" key="3">
    <citation type="submission" date="2020-09" db="EMBL/GenBank/DDBJ databases">
        <authorList>
            <person name="Sun Q."/>
            <person name="Zhou Y."/>
        </authorList>
    </citation>
    <scope>NUCLEOTIDE SEQUENCE</scope>
    <source>
        <strain evidence="2">CGMCC 4.7206</strain>
    </source>
</reference>
<accession>A0A917KA15</accession>
<dbReference type="EMBL" id="BAAAHC010000007">
    <property type="protein sequence ID" value="GAA0516303.1"/>
    <property type="molecule type" value="Genomic_DNA"/>
</dbReference>
<keyword evidence="4" id="KW-1185">Reference proteome</keyword>
<dbReference type="Proteomes" id="UP000597989">
    <property type="component" value="Unassembled WGS sequence"/>
</dbReference>
<evidence type="ECO:0000313" key="1">
    <source>
        <dbReference type="EMBL" id="GAA0516303.1"/>
    </source>
</evidence>
<evidence type="ECO:0000313" key="3">
    <source>
        <dbReference type="Proteomes" id="UP000597989"/>
    </source>
</evidence>
<proteinExistence type="predicted"/>
<reference evidence="1 4" key="2">
    <citation type="journal article" date="2019" name="Int. J. Syst. Evol. Microbiol.">
        <title>The Global Catalogue of Microorganisms (GCM) 10K type strain sequencing project: providing services to taxonomists for standard genome sequencing and annotation.</title>
        <authorList>
            <consortium name="The Broad Institute Genomics Platform"/>
            <consortium name="The Broad Institute Genome Sequencing Center for Infectious Disease"/>
            <person name="Wu L."/>
            <person name="Ma J."/>
        </authorList>
    </citation>
    <scope>NUCLEOTIDE SEQUENCE [LARGE SCALE GENOMIC DNA]</scope>
    <source>
        <strain evidence="1 4">JCM 10664</strain>
    </source>
</reference>
<dbReference type="AlphaFoldDB" id="A0A917KA15"/>
<dbReference type="Proteomes" id="UP001500220">
    <property type="component" value="Unassembled WGS sequence"/>
</dbReference>
<organism evidence="2 3">
    <name type="scientific">Saccharopolyspora thermophila</name>
    <dbReference type="NCBI Taxonomy" id="89367"/>
    <lineage>
        <taxon>Bacteria</taxon>
        <taxon>Bacillati</taxon>
        <taxon>Actinomycetota</taxon>
        <taxon>Actinomycetes</taxon>
        <taxon>Pseudonocardiales</taxon>
        <taxon>Pseudonocardiaceae</taxon>
        <taxon>Saccharopolyspora</taxon>
    </lineage>
</organism>
<dbReference type="RefSeq" id="WP_188991145.1">
    <property type="nucleotide sequence ID" value="NZ_BAAAHC010000007.1"/>
</dbReference>
<sequence>MSSIEDVKAALLQVPEAILAVGTAANAVTAAYEQAYVTVSSLMTGSNNPNVAALLEELNANKQAAFALEGGEDRVRTLIRNLIATF</sequence>
<evidence type="ECO:0000313" key="4">
    <source>
        <dbReference type="Proteomes" id="UP001500220"/>
    </source>
</evidence>
<dbReference type="EMBL" id="BMMT01000022">
    <property type="protein sequence ID" value="GGJ03938.1"/>
    <property type="molecule type" value="Genomic_DNA"/>
</dbReference>
<name>A0A917KA15_9PSEU</name>
<gene>
    <name evidence="1" type="ORF">GCM10009545_18000</name>
    <name evidence="2" type="ORF">GCM10011581_46180</name>
</gene>
<comment type="caution">
    <text evidence="2">The sequence shown here is derived from an EMBL/GenBank/DDBJ whole genome shotgun (WGS) entry which is preliminary data.</text>
</comment>
<reference evidence="1" key="4">
    <citation type="submission" date="2023-12" db="EMBL/GenBank/DDBJ databases">
        <authorList>
            <person name="Sun Q."/>
            <person name="Inoue M."/>
        </authorList>
    </citation>
    <scope>NUCLEOTIDE SEQUENCE</scope>
    <source>
        <strain evidence="1">JCM 10664</strain>
    </source>
</reference>
<evidence type="ECO:0000313" key="2">
    <source>
        <dbReference type="EMBL" id="GGJ03938.1"/>
    </source>
</evidence>
<protein>
    <submittedName>
        <fullName evidence="2">Uncharacterized protein</fullName>
    </submittedName>
</protein>
<reference evidence="2 3" key="1">
    <citation type="journal article" date="2014" name="Int. J. Syst. Evol. Microbiol.">
        <title>Complete genome sequence of Corynebacterium casei LMG S-19264T (=DSM 44701T), isolated from a smear-ripened cheese.</title>
        <authorList>
            <consortium name="US DOE Joint Genome Institute (JGI-PGF)"/>
            <person name="Walter F."/>
            <person name="Albersmeier A."/>
            <person name="Kalinowski J."/>
            <person name="Ruckert C."/>
        </authorList>
    </citation>
    <scope>NUCLEOTIDE SEQUENCE [LARGE SCALE GENOMIC DNA]</scope>
    <source>
        <strain evidence="2 3">CGMCC 4.7206</strain>
    </source>
</reference>